<dbReference type="Proteomes" id="UP000015105">
    <property type="component" value="Chromosome 4D"/>
</dbReference>
<dbReference type="EnsemblPlants" id="AET4Gv20531700.1">
    <property type="protein sequence ID" value="AET4Gv20531700.1"/>
    <property type="gene ID" value="AET4Gv20531700"/>
</dbReference>
<evidence type="ECO:0000313" key="2">
    <source>
        <dbReference type="EnsemblPlants" id="AET4Gv20531700.1"/>
    </source>
</evidence>
<dbReference type="Gramene" id="AET4Gv20531700.1">
    <property type="protein sequence ID" value="AET4Gv20531700.1"/>
    <property type="gene ID" value="AET4Gv20531700"/>
</dbReference>
<dbReference type="InterPro" id="IPR050823">
    <property type="entry name" value="Plant_Ser_Thr_Prot_Kinase"/>
</dbReference>
<dbReference type="InterPro" id="IPR008271">
    <property type="entry name" value="Ser/Thr_kinase_AS"/>
</dbReference>
<feature type="domain" description="Protein kinase" evidence="1">
    <location>
        <begin position="1"/>
        <end position="151"/>
    </location>
</feature>
<organism evidence="2 3">
    <name type="scientific">Aegilops tauschii subsp. strangulata</name>
    <name type="common">Goatgrass</name>
    <dbReference type="NCBI Taxonomy" id="200361"/>
    <lineage>
        <taxon>Eukaryota</taxon>
        <taxon>Viridiplantae</taxon>
        <taxon>Streptophyta</taxon>
        <taxon>Embryophyta</taxon>
        <taxon>Tracheophyta</taxon>
        <taxon>Spermatophyta</taxon>
        <taxon>Magnoliopsida</taxon>
        <taxon>Liliopsida</taxon>
        <taxon>Poales</taxon>
        <taxon>Poaceae</taxon>
        <taxon>BOP clade</taxon>
        <taxon>Pooideae</taxon>
        <taxon>Triticodae</taxon>
        <taxon>Triticeae</taxon>
        <taxon>Triticinae</taxon>
        <taxon>Aegilops</taxon>
    </lineage>
</organism>
<dbReference type="GO" id="GO:0004672">
    <property type="term" value="F:protein kinase activity"/>
    <property type="evidence" value="ECO:0007669"/>
    <property type="project" value="InterPro"/>
</dbReference>
<evidence type="ECO:0000259" key="1">
    <source>
        <dbReference type="PROSITE" id="PS50011"/>
    </source>
</evidence>
<keyword evidence="3" id="KW-1185">Reference proteome</keyword>
<protein>
    <recommendedName>
        <fullName evidence="1">Protein kinase domain-containing protein</fullName>
    </recommendedName>
</protein>
<sequence length="151" mass="16916">MKVALEAARGLAFLHSDEAKVIYRDFKTSNVLLDSVGMQIQSLIYALSGSTMSSGLKICFCCPSLTPYRNIMQNSLILAWQKMARVAIKVMFLLGSWGLKDMLPLNISQQVIFLTCLTSYLLQPYCSSTIFMHLSDMDERGHSLTVHEKGK</sequence>
<accession>A0A453IE03</accession>
<dbReference type="PROSITE" id="PS50011">
    <property type="entry name" value="PROTEIN_KINASE_DOM"/>
    <property type="match status" value="1"/>
</dbReference>
<proteinExistence type="predicted"/>
<reference evidence="3" key="2">
    <citation type="journal article" date="2017" name="Nat. Plants">
        <title>The Aegilops tauschii genome reveals multiple impacts of transposons.</title>
        <authorList>
            <person name="Zhao G."/>
            <person name="Zou C."/>
            <person name="Li K."/>
            <person name="Wang K."/>
            <person name="Li T."/>
            <person name="Gao L."/>
            <person name="Zhang X."/>
            <person name="Wang H."/>
            <person name="Yang Z."/>
            <person name="Liu X."/>
            <person name="Jiang W."/>
            <person name="Mao L."/>
            <person name="Kong X."/>
            <person name="Jiao Y."/>
            <person name="Jia J."/>
        </authorList>
    </citation>
    <scope>NUCLEOTIDE SEQUENCE [LARGE SCALE GENOMIC DNA]</scope>
    <source>
        <strain evidence="3">cv. AL8/78</strain>
    </source>
</reference>
<reference evidence="3" key="1">
    <citation type="journal article" date="2014" name="Science">
        <title>Ancient hybridizations among the ancestral genomes of bread wheat.</title>
        <authorList>
            <consortium name="International Wheat Genome Sequencing Consortium,"/>
            <person name="Marcussen T."/>
            <person name="Sandve S.R."/>
            <person name="Heier L."/>
            <person name="Spannagl M."/>
            <person name="Pfeifer M."/>
            <person name="Jakobsen K.S."/>
            <person name="Wulff B.B."/>
            <person name="Steuernagel B."/>
            <person name="Mayer K.F."/>
            <person name="Olsen O.A."/>
        </authorList>
    </citation>
    <scope>NUCLEOTIDE SEQUENCE [LARGE SCALE GENOMIC DNA]</scope>
    <source>
        <strain evidence="3">cv. AL8/78</strain>
    </source>
</reference>
<dbReference type="PROSITE" id="PS00108">
    <property type="entry name" value="PROTEIN_KINASE_ST"/>
    <property type="match status" value="1"/>
</dbReference>
<name>A0A453IE03_AEGTS</name>
<dbReference type="SUPFAM" id="SSF56112">
    <property type="entry name" value="Protein kinase-like (PK-like)"/>
    <property type="match status" value="1"/>
</dbReference>
<dbReference type="PANTHER" id="PTHR45621">
    <property type="entry name" value="OS01G0588500 PROTEIN-RELATED"/>
    <property type="match status" value="1"/>
</dbReference>
<dbReference type="AlphaFoldDB" id="A0A453IE03"/>
<reference evidence="2" key="4">
    <citation type="submission" date="2019-03" db="UniProtKB">
        <authorList>
            <consortium name="EnsemblPlants"/>
        </authorList>
    </citation>
    <scope>IDENTIFICATION</scope>
</reference>
<evidence type="ECO:0000313" key="3">
    <source>
        <dbReference type="Proteomes" id="UP000015105"/>
    </source>
</evidence>
<dbReference type="GO" id="GO:0005524">
    <property type="term" value="F:ATP binding"/>
    <property type="evidence" value="ECO:0007669"/>
    <property type="project" value="InterPro"/>
</dbReference>
<dbReference type="Gene3D" id="1.10.510.10">
    <property type="entry name" value="Transferase(Phosphotransferase) domain 1"/>
    <property type="match status" value="1"/>
</dbReference>
<reference evidence="2" key="3">
    <citation type="journal article" date="2017" name="Nature">
        <title>Genome sequence of the progenitor of the wheat D genome Aegilops tauschii.</title>
        <authorList>
            <person name="Luo M.C."/>
            <person name="Gu Y.Q."/>
            <person name="Puiu D."/>
            <person name="Wang H."/>
            <person name="Twardziok S.O."/>
            <person name="Deal K.R."/>
            <person name="Huo N."/>
            <person name="Zhu T."/>
            <person name="Wang L."/>
            <person name="Wang Y."/>
            <person name="McGuire P.E."/>
            <person name="Liu S."/>
            <person name="Long H."/>
            <person name="Ramasamy R.K."/>
            <person name="Rodriguez J.C."/>
            <person name="Van S.L."/>
            <person name="Yuan L."/>
            <person name="Wang Z."/>
            <person name="Xia Z."/>
            <person name="Xiao L."/>
            <person name="Anderson O.D."/>
            <person name="Ouyang S."/>
            <person name="Liang Y."/>
            <person name="Zimin A.V."/>
            <person name="Pertea G."/>
            <person name="Qi P."/>
            <person name="Bennetzen J.L."/>
            <person name="Dai X."/>
            <person name="Dawson M.W."/>
            <person name="Muller H.G."/>
            <person name="Kugler K."/>
            <person name="Rivarola-Duarte L."/>
            <person name="Spannagl M."/>
            <person name="Mayer K.F.X."/>
            <person name="Lu F.H."/>
            <person name="Bevan M.W."/>
            <person name="Leroy P."/>
            <person name="Li P."/>
            <person name="You F.M."/>
            <person name="Sun Q."/>
            <person name="Liu Z."/>
            <person name="Lyons E."/>
            <person name="Wicker T."/>
            <person name="Salzberg S.L."/>
            <person name="Devos K.M."/>
            <person name="Dvorak J."/>
        </authorList>
    </citation>
    <scope>NUCLEOTIDE SEQUENCE [LARGE SCALE GENOMIC DNA]</scope>
    <source>
        <strain evidence="2">cv. AL8/78</strain>
    </source>
</reference>
<dbReference type="InterPro" id="IPR011009">
    <property type="entry name" value="Kinase-like_dom_sf"/>
</dbReference>
<dbReference type="InterPro" id="IPR000719">
    <property type="entry name" value="Prot_kinase_dom"/>
</dbReference>
<reference evidence="2" key="5">
    <citation type="journal article" date="2021" name="G3 (Bethesda)">
        <title>Aegilops tauschii genome assembly Aet v5.0 features greater sequence contiguity and improved annotation.</title>
        <authorList>
            <person name="Wang L."/>
            <person name="Zhu T."/>
            <person name="Rodriguez J.C."/>
            <person name="Deal K.R."/>
            <person name="Dubcovsky J."/>
            <person name="McGuire P.E."/>
            <person name="Lux T."/>
            <person name="Spannagl M."/>
            <person name="Mayer K.F.X."/>
            <person name="Baldrich P."/>
            <person name="Meyers B.C."/>
            <person name="Huo N."/>
            <person name="Gu Y.Q."/>
            <person name="Zhou H."/>
            <person name="Devos K.M."/>
            <person name="Bennetzen J.L."/>
            <person name="Unver T."/>
            <person name="Budak H."/>
            <person name="Gulick P.J."/>
            <person name="Galiba G."/>
            <person name="Kalapos B."/>
            <person name="Nelson D.R."/>
            <person name="Li P."/>
            <person name="You F.M."/>
            <person name="Luo M.C."/>
            <person name="Dvorak J."/>
        </authorList>
    </citation>
    <scope>NUCLEOTIDE SEQUENCE [LARGE SCALE GENOMIC DNA]</scope>
    <source>
        <strain evidence="2">cv. AL8/78</strain>
    </source>
</reference>